<name>A0A914YAB0_9BILA</name>
<organism evidence="2 3">
    <name type="scientific">Panagrolaimus superbus</name>
    <dbReference type="NCBI Taxonomy" id="310955"/>
    <lineage>
        <taxon>Eukaryota</taxon>
        <taxon>Metazoa</taxon>
        <taxon>Ecdysozoa</taxon>
        <taxon>Nematoda</taxon>
        <taxon>Chromadorea</taxon>
        <taxon>Rhabditida</taxon>
        <taxon>Tylenchina</taxon>
        <taxon>Panagrolaimomorpha</taxon>
        <taxon>Panagrolaimoidea</taxon>
        <taxon>Panagrolaimidae</taxon>
        <taxon>Panagrolaimus</taxon>
    </lineage>
</organism>
<proteinExistence type="predicted"/>
<keyword evidence="2" id="KW-1185">Reference proteome</keyword>
<dbReference type="WBParaSite" id="PSU_v2.g14453.t1">
    <property type="protein sequence ID" value="PSU_v2.g14453.t1"/>
    <property type="gene ID" value="PSU_v2.g14453"/>
</dbReference>
<sequence>MSKRQVQIAAQRCNDEPTTSPKKSDAVKCKTDTSVLIIGTDYVNISLTDVSKEQQLINAEVGAKLVECLQKNGFLQHDSEPSSPPPISPAEETTTRKRPTQPAIVVPTKKSRLLSNNEFFPAEN</sequence>
<protein>
    <submittedName>
        <fullName evidence="3">Uncharacterized protein</fullName>
    </submittedName>
</protein>
<evidence type="ECO:0000313" key="2">
    <source>
        <dbReference type="Proteomes" id="UP000887577"/>
    </source>
</evidence>
<dbReference type="AlphaFoldDB" id="A0A914YAB0"/>
<evidence type="ECO:0000313" key="3">
    <source>
        <dbReference type="WBParaSite" id="PSU_v2.g14453.t1"/>
    </source>
</evidence>
<feature type="region of interest" description="Disordered" evidence="1">
    <location>
        <begin position="1"/>
        <end position="25"/>
    </location>
</feature>
<dbReference type="Proteomes" id="UP000887577">
    <property type="component" value="Unplaced"/>
</dbReference>
<evidence type="ECO:0000256" key="1">
    <source>
        <dbReference type="SAM" id="MobiDB-lite"/>
    </source>
</evidence>
<reference evidence="3" key="1">
    <citation type="submission" date="2022-11" db="UniProtKB">
        <authorList>
            <consortium name="WormBaseParasite"/>
        </authorList>
    </citation>
    <scope>IDENTIFICATION</scope>
</reference>
<feature type="region of interest" description="Disordered" evidence="1">
    <location>
        <begin position="75"/>
        <end position="108"/>
    </location>
</feature>
<accession>A0A914YAB0</accession>